<feature type="transmembrane region" description="Helical" evidence="6">
    <location>
        <begin position="245"/>
        <end position="265"/>
    </location>
</feature>
<feature type="region of interest" description="Disordered" evidence="5">
    <location>
        <begin position="1"/>
        <end position="139"/>
    </location>
</feature>
<proteinExistence type="predicted"/>
<dbReference type="PANTHER" id="PTHR11814">
    <property type="entry name" value="SULFATE TRANSPORTER"/>
    <property type="match status" value="1"/>
</dbReference>
<feature type="transmembrane region" description="Helical" evidence="6">
    <location>
        <begin position="285"/>
        <end position="303"/>
    </location>
</feature>
<gene>
    <name evidence="8" type="ORF">APAL1065_LOCUS14827</name>
</gene>
<accession>A0A7S2YF16</accession>
<evidence type="ECO:0000256" key="2">
    <source>
        <dbReference type="ARBA" id="ARBA00022692"/>
    </source>
</evidence>
<feature type="compositionally biased region" description="Low complexity" evidence="5">
    <location>
        <begin position="27"/>
        <end position="42"/>
    </location>
</feature>
<dbReference type="EMBL" id="HBHT01022120">
    <property type="protein sequence ID" value="CAD9972069.1"/>
    <property type="molecule type" value="Transcribed_RNA"/>
</dbReference>
<feature type="domain" description="SLC26A/SulP transporter" evidence="7">
    <location>
        <begin position="193"/>
        <end position="474"/>
    </location>
</feature>
<evidence type="ECO:0000256" key="6">
    <source>
        <dbReference type="SAM" id="Phobius"/>
    </source>
</evidence>
<feature type="compositionally biased region" description="Polar residues" evidence="5">
    <location>
        <begin position="44"/>
        <end position="64"/>
    </location>
</feature>
<feature type="compositionally biased region" description="Gly residues" evidence="5">
    <location>
        <begin position="128"/>
        <end position="138"/>
    </location>
</feature>
<sequence length="480" mass="52293">MDSSNNNNNNHDDTSGNDHKRVVTIVASAADSESSSSSNDAATQPDSNSSDAGANHNNHNTGQPRQRRPFISRHRKALDHIKVDSTQSRRHPVPSPIHLKAGGSFDQAEHEEDTTDHGDDRTHARKYTGGGGAGGGTPGASDWFAQSTVIKNRMDRLVSKHCEKFTSMKCADWVDTLLPATKWLRGYDCKATFPKDLIAGLTVGVMIVPQSMSYAKLAGLPVEYGLYSAFMPVYAYSLFGSSRQLAVGPVALISLLLATGIDSILSSRNDLVKDTDEYNRVYGQLAVQISFLVGITNIAMGLLRLGFVTIFLSHAVISGFTTGAAVIIGMSQIKYIFGYDVERSDRLHEVLHNIFVNISEFNWKTFVMGMLSVGLLVTMKNIGKTFPRLKFTRALGPLTVTALGIILAVALDLENRGIPIVGTIPQGLPSVTVDQWFPVENIDKVFVVTISIVIVGFMESSSFPRFAKKKKTSVDLFQPP</sequence>
<feature type="compositionally biased region" description="Basic and acidic residues" evidence="5">
    <location>
        <begin position="10"/>
        <end position="21"/>
    </location>
</feature>
<dbReference type="GO" id="GO:0016020">
    <property type="term" value="C:membrane"/>
    <property type="evidence" value="ECO:0007669"/>
    <property type="project" value="UniProtKB-SubCell"/>
</dbReference>
<dbReference type="InterPro" id="IPR011547">
    <property type="entry name" value="SLC26A/SulP_dom"/>
</dbReference>
<evidence type="ECO:0000256" key="3">
    <source>
        <dbReference type="ARBA" id="ARBA00022989"/>
    </source>
</evidence>
<feature type="transmembrane region" description="Helical" evidence="6">
    <location>
        <begin position="391"/>
        <end position="411"/>
    </location>
</feature>
<dbReference type="InterPro" id="IPR001902">
    <property type="entry name" value="SLC26A/SulP_fam"/>
</dbReference>
<dbReference type="Pfam" id="PF00916">
    <property type="entry name" value="Sulfate_transp"/>
    <property type="match status" value="1"/>
</dbReference>
<comment type="subcellular location">
    <subcellularLocation>
        <location evidence="1">Membrane</location>
        <topology evidence="1">Multi-pass membrane protein</topology>
    </subcellularLocation>
</comment>
<name>A0A7S2YF16_9STRA</name>
<evidence type="ECO:0000256" key="5">
    <source>
        <dbReference type="SAM" id="MobiDB-lite"/>
    </source>
</evidence>
<dbReference type="GO" id="GO:0055085">
    <property type="term" value="P:transmembrane transport"/>
    <property type="evidence" value="ECO:0007669"/>
    <property type="project" value="InterPro"/>
</dbReference>
<keyword evidence="3 6" id="KW-1133">Transmembrane helix</keyword>
<evidence type="ECO:0000256" key="4">
    <source>
        <dbReference type="ARBA" id="ARBA00023136"/>
    </source>
</evidence>
<evidence type="ECO:0000256" key="1">
    <source>
        <dbReference type="ARBA" id="ARBA00004141"/>
    </source>
</evidence>
<keyword evidence="4 6" id="KW-0472">Membrane</keyword>
<evidence type="ECO:0000259" key="7">
    <source>
        <dbReference type="Pfam" id="PF00916"/>
    </source>
</evidence>
<feature type="transmembrane region" description="Helical" evidence="6">
    <location>
        <begin position="315"/>
        <end position="337"/>
    </location>
</feature>
<feature type="compositionally biased region" description="Basic residues" evidence="5">
    <location>
        <begin position="65"/>
        <end position="77"/>
    </location>
</feature>
<protein>
    <recommendedName>
        <fullName evidence="7">SLC26A/SulP transporter domain-containing protein</fullName>
    </recommendedName>
</protein>
<feature type="transmembrane region" description="Helical" evidence="6">
    <location>
        <begin position="445"/>
        <end position="463"/>
    </location>
</feature>
<keyword evidence="2 6" id="KW-0812">Transmembrane</keyword>
<reference evidence="8" key="1">
    <citation type="submission" date="2021-01" db="EMBL/GenBank/DDBJ databases">
        <authorList>
            <person name="Corre E."/>
            <person name="Pelletier E."/>
            <person name="Niang G."/>
            <person name="Scheremetjew M."/>
            <person name="Finn R."/>
            <person name="Kale V."/>
            <person name="Holt S."/>
            <person name="Cochrane G."/>
            <person name="Meng A."/>
            <person name="Brown T."/>
            <person name="Cohen L."/>
        </authorList>
    </citation>
    <scope>NUCLEOTIDE SEQUENCE</scope>
    <source>
        <strain evidence="8">CCMP125</strain>
    </source>
</reference>
<organism evidence="8">
    <name type="scientific">Entomoneis paludosa</name>
    <dbReference type="NCBI Taxonomy" id="265537"/>
    <lineage>
        <taxon>Eukaryota</taxon>
        <taxon>Sar</taxon>
        <taxon>Stramenopiles</taxon>
        <taxon>Ochrophyta</taxon>
        <taxon>Bacillariophyta</taxon>
        <taxon>Bacillariophyceae</taxon>
        <taxon>Bacillariophycidae</taxon>
        <taxon>Entomoneidaceae</taxon>
        <taxon>Entomoneis</taxon>
    </lineage>
</organism>
<dbReference type="AlphaFoldDB" id="A0A7S2YF16"/>
<evidence type="ECO:0000313" key="8">
    <source>
        <dbReference type="EMBL" id="CAD9972069.1"/>
    </source>
</evidence>